<dbReference type="GO" id="GO:0005576">
    <property type="term" value="C:extracellular region"/>
    <property type="evidence" value="ECO:0007669"/>
    <property type="project" value="UniProtKB-SubCell"/>
</dbReference>
<dbReference type="STRING" id="280332.CQ12_19400"/>
<gene>
    <name evidence="13" type="ORF">CQ12_19400</name>
</gene>
<evidence type="ECO:0000313" key="13">
    <source>
        <dbReference type="EMBL" id="KRR10636.1"/>
    </source>
</evidence>
<keyword evidence="9" id="KW-0442">Lipid degradation</keyword>
<keyword evidence="8" id="KW-0378">Hydrolase</keyword>
<evidence type="ECO:0000256" key="4">
    <source>
        <dbReference type="ARBA" id="ARBA00008664"/>
    </source>
</evidence>
<evidence type="ECO:0000259" key="12">
    <source>
        <dbReference type="PROSITE" id="PS50035"/>
    </source>
</evidence>
<dbReference type="GO" id="GO:0016891">
    <property type="term" value="F:RNA endonuclease activity producing 5'-phosphomonoesters, hydrolytic mechanism"/>
    <property type="evidence" value="ECO:0007669"/>
    <property type="project" value="TreeGrafter"/>
</dbReference>
<comment type="subcellular location">
    <subcellularLocation>
        <location evidence="3">Secreted</location>
    </subcellularLocation>
</comment>
<evidence type="ECO:0000256" key="3">
    <source>
        <dbReference type="ARBA" id="ARBA00004613"/>
    </source>
</evidence>
<keyword evidence="14" id="KW-1185">Reference proteome</keyword>
<comment type="caution">
    <text evidence="13">The sequence shown here is derived from an EMBL/GenBank/DDBJ whole genome shotgun (WGS) entry which is preliminary data.</text>
</comment>
<dbReference type="EMBL" id="LLXZ01000057">
    <property type="protein sequence ID" value="KRR10636.1"/>
    <property type="molecule type" value="Genomic_DNA"/>
</dbReference>
<dbReference type="InterPro" id="IPR025202">
    <property type="entry name" value="PLD-like_dom"/>
</dbReference>
<dbReference type="Gene3D" id="3.30.870.10">
    <property type="entry name" value="Endonuclease Chain A"/>
    <property type="match status" value="2"/>
</dbReference>
<evidence type="ECO:0000313" key="14">
    <source>
        <dbReference type="Proteomes" id="UP000050863"/>
    </source>
</evidence>
<sequence length="532" mass="59224">MRFLDQQTKDKVQSVIDANMTQLAAVEGFVSAEPGFPIIDGAVHKEPAVIVYVAHKKPSTSVLPEERMPRQLGPYRVSVMQADPMRQVMALMSDQPIADSVAASATGLTYKPITGNPINAKFKVKKPLLCHIGPDAGWPVLRPFLEATKKTLSVAMYDFNADYIAKSFIETVRDKDLQVVLTWDDGMTEPETKIRTKLRKSLKDNLDGFIVRCGASRRFASAYHEKVAVRDSSAFWLSSGNWSSRSQPNIDPIGIPAQAKGMYSKGNREWHVIVEDDKLAKLFERYIKHDRDGSKAEAEAGEDGVVLDAQAAARLPDVFVPVEALFDADDVADTPTPIAPEILPTKPGEFEVAPVLTPDNYIGRIMELIDDAKRSIFLQFSYITFSDKKIDKKFTEMLAKLAELSNRPNFDMRIIVGSNGAADKIRKLVESGFKETVFRSQSSIHNKGIIVDGEIVLVSSANWSGDGVLRNRDAGLIIFNKEIATYYQNAFMFDWENRASAFIEDDPPVTVARDGDETPPGMVRMSWRDYYG</sequence>
<keyword evidence="10" id="KW-0443">Lipid metabolism</keyword>
<evidence type="ECO:0000256" key="9">
    <source>
        <dbReference type="ARBA" id="ARBA00022963"/>
    </source>
</evidence>
<dbReference type="Proteomes" id="UP000050863">
    <property type="component" value="Unassembled WGS sequence"/>
</dbReference>
<evidence type="ECO:0000256" key="6">
    <source>
        <dbReference type="ARBA" id="ARBA00018392"/>
    </source>
</evidence>
<dbReference type="PROSITE" id="PS50035">
    <property type="entry name" value="PLD"/>
    <property type="match status" value="1"/>
</dbReference>
<dbReference type="GO" id="GO:0004630">
    <property type="term" value="F:phospholipase D activity"/>
    <property type="evidence" value="ECO:0007669"/>
    <property type="project" value="UniProtKB-EC"/>
</dbReference>
<evidence type="ECO:0000256" key="10">
    <source>
        <dbReference type="ARBA" id="ARBA00023098"/>
    </source>
</evidence>
<dbReference type="EC" id="3.1.4.4" evidence="5"/>
<dbReference type="PANTHER" id="PTHR43856">
    <property type="entry name" value="CARDIOLIPIN HYDROLASE"/>
    <property type="match status" value="1"/>
</dbReference>
<keyword evidence="7" id="KW-0964">Secreted</keyword>
<evidence type="ECO:0000256" key="5">
    <source>
        <dbReference type="ARBA" id="ARBA00012027"/>
    </source>
</evidence>
<dbReference type="Pfam" id="PF13091">
    <property type="entry name" value="PLDc_2"/>
    <property type="match status" value="2"/>
</dbReference>
<evidence type="ECO:0000256" key="7">
    <source>
        <dbReference type="ARBA" id="ARBA00022525"/>
    </source>
</evidence>
<dbReference type="RefSeq" id="WP_057834931.1">
    <property type="nucleotide sequence ID" value="NZ_LLXZ01000057.1"/>
</dbReference>
<protein>
    <recommendedName>
        <fullName evidence="6">Phospholipase D</fullName>
        <ecNumber evidence="5">3.1.4.4</ecNumber>
    </recommendedName>
    <alternativeName>
        <fullName evidence="11">Choline phosphatase</fullName>
    </alternativeName>
</protein>
<accession>A0A0R3LRV0</accession>
<dbReference type="GO" id="GO:0006793">
    <property type="term" value="P:phosphorus metabolic process"/>
    <property type="evidence" value="ECO:0007669"/>
    <property type="project" value="UniProtKB-ARBA"/>
</dbReference>
<dbReference type="SMART" id="SM00155">
    <property type="entry name" value="PLDc"/>
    <property type="match status" value="2"/>
</dbReference>
<organism evidence="13 14">
    <name type="scientific">Bradyrhizobium jicamae</name>
    <dbReference type="NCBI Taxonomy" id="280332"/>
    <lineage>
        <taxon>Bacteria</taxon>
        <taxon>Pseudomonadati</taxon>
        <taxon>Pseudomonadota</taxon>
        <taxon>Alphaproteobacteria</taxon>
        <taxon>Hyphomicrobiales</taxon>
        <taxon>Nitrobacteraceae</taxon>
        <taxon>Bradyrhizobium</taxon>
    </lineage>
</organism>
<dbReference type="InterPro" id="IPR051406">
    <property type="entry name" value="PLD_domain"/>
</dbReference>
<comment type="catalytic activity">
    <reaction evidence="1">
        <text>a 1,2-diacyl-sn-glycero-3-phosphocholine + H2O = a 1,2-diacyl-sn-glycero-3-phosphate + choline + H(+)</text>
        <dbReference type="Rhea" id="RHEA:14445"/>
        <dbReference type="ChEBI" id="CHEBI:15354"/>
        <dbReference type="ChEBI" id="CHEBI:15377"/>
        <dbReference type="ChEBI" id="CHEBI:15378"/>
        <dbReference type="ChEBI" id="CHEBI:57643"/>
        <dbReference type="ChEBI" id="CHEBI:58608"/>
        <dbReference type="EC" id="3.1.4.4"/>
    </reaction>
</comment>
<evidence type="ECO:0000256" key="8">
    <source>
        <dbReference type="ARBA" id="ARBA00022801"/>
    </source>
</evidence>
<dbReference type="AlphaFoldDB" id="A0A0R3LRV0"/>
<comment type="function">
    <text evidence="2">Could be a virulence factor.</text>
</comment>
<dbReference type="CDD" id="cd09128">
    <property type="entry name" value="PLDc_unchar1_2"/>
    <property type="match status" value="1"/>
</dbReference>
<dbReference type="OrthoDB" id="9811262at2"/>
<reference evidence="13 14" key="1">
    <citation type="submission" date="2014-03" db="EMBL/GenBank/DDBJ databases">
        <title>Bradyrhizobium valentinum sp. nov., isolated from effective nodules of Lupinus mariae-josephae, a lupine endemic of basic-lime soils in Eastern Spain.</title>
        <authorList>
            <person name="Duran D."/>
            <person name="Rey L."/>
            <person name="Navarro A."/>
            <person name="Busquets A."/>
            <person name="Imperial J."/>
            <person name="Ruiz-Argueso T."/>
        </authorList>
    </citation>
    <scope>NUCLEOTIDE SEQUENCE [LARGE SCALE GENOMIC DNA]</scope>
    <source>
        <strain evidence="13 14">PAC68</strain>
    </source>
</reference>
<dbReference type="GO" id="GO:0016042">
    <property type="term" value="P:lipid catabolic process"/>
    <property type="evidence" value="ECO:0007669"/>
    <property type="project" value="UniProtKB-KW"/>
</dbReference>
<name>A0A0R3LRV0_9BRAD</name>
<evidence type="ECO:0000256" key="1">
    <source>
        <dbReference type="ARBA" id="ARBA00000798"/>
    </source>
</evidence>
<dbReference type="CDD" id="cd00138">
    <property type="entry name" value="PLDc_SF"/>
    <property type="match status" value="1"/>
</dbReference>
<dbReference type="SUPFAM" id="SSF56024">
    <property type="entry name" value="Phospholipase D/nuclease"/>
    <property type="match status" value="2"/>
</dbReference>
<feature type="domain" description="PLD phosphodiesterase" evidence="12">
    <location>
        <begin position="440"/>
        <end position="467"/>
    </location>
</feature>
<dbReference type="InterPro" id="IPR001736">
    <property type="entry name" value="PLipase_D/transphosphatidylase"/>
</dbReference>
<comment type="similarity">
    <text evidence="4">Belongs to the phospholipase D family.</text>
</comment>
<dbReference type="PANTHER" id="PTHR43856:SF1">
    <property type="entry name" value="MITOCHONDRIAL CARDIOLIPIN HYDROLASE"/>
    <property type="match status" value="1"/>
</dbReference>
<proteinExistence type="inferred from homology"/>
<evidence type="ECO:0000256" key="11">
    <source>
        <dbReference type="ARBA" id="ARBA00029594"/>
    </source>
</evidence>
<evidence type="ECO:0000256" key="2">
    <source>
        <dbReference type="ARBA" id="ARBA00003145"/>
    </source>
</evidence>